<reference evidence="10" key="1">
    <citation type="submission" date="2007-10" db="EMBL/GenBank/DDBJ databases">
        <title>Complete genome of Alkaliphilus oremlandii OhILAs.</title>
        <authorList>
            <person name="Copeland A."/>
            <person name="Lucas S."/>
            <person name="Lapidus A."/>
            <person name="Barry K."/>
            <person name="Detter J.C."/>
            <person name="Glavina del Rio T."/>
            <person name="Hammon N."/>
            <person name="Israni S."/>
            <person name="Dalin E."/>
            <person name="Tice H."/>
            <person name="Pitluck S."/>
            <person name="Chain P."/>
            <person name="Malfatti S."/>
            <person name="Shin M."/>
            <person name="Vergez L."/>
            <person name="Schmutz J."/>
            <person name="Larimer F."/>
            <person name="Land M."/>
            <person name="Hauser L."/>
            <person name="Kyrpides N."/>
            <person name="Mikhailova N."/>
            <person name="Stolz J.F."/>
            <person name="Dawson A."/>
            <person name="Fisher E."/>
            <person name="Crable B."/>
            <person name="Perera E."/>
            <person name="Lisak J."/>
            <person name="Ranganathan M."/>
            <person name="Basu P."/>
            <person name="Richardson P."/>
        </authorList>
    </citation>
    <scope>NUCLEOTIDE SEQUENCE [LARGE SCALE GENOMIC DNA]</scope>
    <source>
        <strain evidence="10">OhILAs</strain>
    </source>
</reference>
<dbReference type="PROSITE" id="PS50928">
    <property type="entry name" value="ABC_TM1"/>
    <property type="match status" value="1"/>
</dbReference>
<dbReference type="KEGG" id="aoe:Clos_2160"/>
<accession>A8MIR4</accession>
<keyword evidence="2 7" id="KW-0813">Transport</keyword>
<evidence type="ECO:0000313" key="9">
    <source>
        <dbReference type="EMBL" id="ABW19696.1"/>
    </source>
</evidence>
<dbReference type="InterPro" id="IPR000515">
    <property type="entry name" value="MetI-like"/>
</dbReference>
<name>A8MIR4_ALKOO</name>
<dbReference type="PANTHER" id="PTHR30465:SF0">
    <property type="entry name" value="OLIGOPEPTIDE TRANSPORT SYSTEM PERMEASE PROTEIN APPB"/>
    <property type="match status" value="1"/>
</dbReference>
<evidence type="ECO:0000256" key="6">
    <source>
        <dbReference type="ARBA" id="ARBA00023136"/>
    </source>
</evidence>
<dbReference type="CDD" id="cd06261">
    <property type="entry name" value="TM_PBP2"/>
    <property type="match status" value="1"/>
</dbReference>
<evidence type="ECO:0000256" key="7">
    <source>
        <dbReference type="RuleBase" id="RU363032"/>
    </source>
</evidence>
<dbReference type="Gene3D" id="1.10.3720.10">
    <property type="entry name" value="MetI-like"/>
    <property type="match status" value="1"/>
</dbReference>
<feature type="domain" description="ABC transmembrane type-1" evidence="8">
    <location>
        <begin position="93"/>
        <end position="307"/>
    </location>
</feature>
<organism evidence="9 10">
    <name type="scientific">Alkaliphilus oremlandii (strain OhILAs)</name>
    <name type="common">Clostridium oremlandii (strain OhILAs)</name>
    <dbReference type="NCBI Taxonomy" id="350688"/>
    <lineage>
        <taxon>Bacteria</taxon>
        <taxon>Bacillati</taxon>
        <taxon>Bacillota</taxon>
        <taxon>Clostridia</taxon>
        <taxon>Peptostreptococcales</taxon>
        <taxon>Natronincolaceae</taxon>
        <taxon>Alkaliphilus</taxon>
    </lineage>
</organism>
<evidence type="ECO:0000256" key="1">
    <source>
        <dbReference type="ARBA" id="ARBA00004651"/>
    </source>
</evidence>
<dbReference type="SUPFAM" id="SSF161098">
    <property type="entry name" value="MetI-like"/>
    <property type="match status" value="1"/>
</dbReference>
<evidence type="ECO:0000256" key="2">
    <source>
        <dbReference type="ARBA" id="ARBA00022448"/>
    </source>
</evidence>
<proteinExistence type="inferred from homology"/>
<dbReference type="HOGENOM" id="CLU_878909_0_0_9"/>
<dbReference type="EMBL" id="CP000853">
    <property type="protein sequence ID" value="ABW19696.1"/>
    <property type="molecule type" value="Genomic_DNA"/>
</dbReference>
<dbReference type="RefSeq" id="WP_012160005.1">
    <property type="nucleotide sequence ID" value="NC_009922.1"/>
</dbReference>
<evidence type="ECO:0000313" key="10">
    <source>
        <dbReference type="Proteomes" id="UP000000269"/>
    </source>
</evidence>
<feature type="transmembrane region" description="Helical" evidence="7">
    <location>
        <begin position="233"/>
        <end position="255"/>
    </location>
</feature>
<comment type="similarity">
    <text evidence="7">Belongs to the binding-protein-dependent transport system permease family.</text>
</comment>
<dbReference type="Pfam" id="PF00528">
    <property type="entry name" value="BPD_transp_1"/>
    <property type="match status" value="1"/>
</dbReference>
<dbReference type="AlphaFoldDB" id="A8MIR4"/>
<dbReference type="InterPro" id="IPR035906">
    <property type="entry name" value="MetI-like_sf"/>
</dbReference>
<keyword evidence="6 7" id="KW-0472">Membrane</keyword>
<evidence type="ECO:0000259" key="8">
    <source>
        <dbReference type="PROSITE" id="PS50928"/>
    </source>
</evidence>
<evidence type="ECO:0000256" key="3">
    <source>
        <dbReference type="ARBA" id="ARBA00022475"/>
    </source>
</evidence>
<keyword evidence="10" id="KW-1185">Reference proteome</keyword>
<feature type="transmembrane region" description="Helical" evidence="7">
    <location>
        <begin position="93"/>
        <end position="113"/>
    </location>
</feature>
<dbReference type="PANTHER" id="PTHR30465">
    <property type="entry name" value="INNER MEMBRANE ABC TRANSPORTER"/>
    <property type="match status" value="1"/>
</dbReference>
<protein>
    <submittedName>
        <fullName evidence="9">Binding-protein-dependent transport systems inner membrane component</fullName>
    </submittedName>
</protein>
<keyword evidence="5 7" id="KW-1133">Transmembrane helix</keyword>
<dbReference type="eggNOG" id="COG0601">
    <property type="taxonomic scope" value="Bacteria"/>
</dbReference>
<evidence type="ECO:0000256" key="4">
    <source>
        <dbReference type="ARBA" id="ARBA00022692"/>
    </source>
</evidence>
<dbReference type="GO" id="GO:0055085">
    <property type="term" value="P:transmembrane transport"/>
    <property type="evidence" value="ECO:0007669"/>
    <property type="project" value="InterPro"/>
</dbReference>
<evidence type="ECO:0000256" key="5">
    <source>
        <dbReference type="ARBA" id="ARBA00022989"/>
    </source>
</evidence>
<feature type="transmembrane region" description="Helical" evidence="7">
    <location>
        <begin position="134"/>
        <end position="156"/>
    </location>
</feature>
<gene>
    <name evidence="9" type="ordered locus">Clos_2160</name>
</gene>
<comment type="subcellular location">
    <subcellularLocation>
        <location evidence="1 7">Cell membrane</location>
        <topology evidence="1 7">Multi-pass membrane protein</topology>
    </subcellularLocation>
</comment>
<keyword evidence="4 7" id="KW-0812">Transmembrane</keyword>
<dbReference type="Proteomes" id="UP000000269">
    <property type="component" value="Chromosome"/>
</dbReference>
<feature type="transmembrane region" description="Helical" evidence="7">
    <location>
        <begin position="176"/>
        <end position="195"/>
    </location>
</feature>
<sequence>MNKVIVRKILGKAAVHILNLFLILLLIVSIINISPDLGVQTVDNKGNFIQSMDFEVYKNEILKSVKGLSSGEYFKTMIYRKGISVRDAIKSSLGRSMVVLFISLTLATGIGILKGIFDSRRNKKYDDFKLLQTLIPLSVPDVLVISLVQMLGFYLYKNKVTLFGIGPIMHIGYEHWTNYLYPILALSLIPVAYIARITSTSIEAVYDKDYILTARGKGCSERRIIFNHSMRNVITDLIASFPAIVSILFSALFIVERLFYFPGVTFEIMDFYARPAADGSTTIALISFAVVLGILYFMLYTVLDVLRQILLPKLKN</sequence>
<keyword evidence="3" id="KW-1003">Cell membrane</keyword>
<dbReference type="GO" id="GO:0005886">
    <property type="term" value="C:plasma membrane"/>
    <property type="evidence" value="ECO:0007669"/>
    <property type="project" value="UniProtKB-SubCell"/>
</dbReference>
<feature type="transmembrane region" description="Helical" evidence="7">
    <location>
        <begin position="283"/>
        <end position="306"/>
    </location>
</feature>
<feature type="transmembrane region" description="Helical" evidence="7">
    <location>
        <begin position="12"/>
        <end position="33"/>
    </location>
</feature>
<dbReference type="STRING" id="350688.Clos_2160"/>